<name>A0A829Y5H2_9GAMM</name>
<feature type="transmembrane region" description="Helical" evidence="1">
    <location>
        <begin position="116"/>
        <end position="136"/>
    </location>
</feature>
<dbReference type="AlphaFoldDB" id="A0A829Y5H2"/>
<feature type="transmembrane region" description="Helical" evidence="1">
    <location>
        <begin position="52"/>
        <end position="70"/>
    </location>
</feature>
<gene>
    <name evidence="2" type="ORF">GCM10011487_00660</name>
</gene>
<feature type="transmembrane region" description="Helical" evidence="1">
    <location>
        <begin position="174"/>
        <end position="194"/>
    </location>
</feature>
<reference evidence="3" key="1">
    <citation type="submission" date="2020-01" db="EMBL/GenBank/DDBJ databases">
        <title>'Steroidobacter agaridevorans' sp. nov., agar-degrading bacteria isolated from rhizosphere soils.</title>
        <authorList>
            <person name="Ikenaga M."/>
            <person name="Kataoka M."/>
            <person name="Murouchi A."/>
            <person name="Katsuragi S."/>
            <person name="Sakai M."/>
        </authorList>
    </citation>
    <scope>NUCLEOTIDE SEQUENCE [LARGE SCALE GENOMIC DNA]</scope>
    <source>
        <strain evidence="3">YU21-B</strain>
    </source>
</reference>
<dbReference type="RefSeq" id="WP_161810002.1">
    <property type="nucleotide sequence ID" value="NZ_BLJN01000001.1"/>
</dbReference>
<dbReference type="Proteomes" id="UP000445000">
    <property type="component" value="Unassembled WGS sequence"/>
</dbReference>
<feature type="transmembrane region" description="Helical" evidence="1">
    <location>
        <begin position="12"/>
        <end position="32"/>
    </location>
</feature>
<accession>A0A829Y5H2</accession>
<dbReference type="EMBL" id="BLJN01000001">
    <property type="protein sequence ID" value="GFE78066.1"/>
    <property type="molecule type" value="Genomic_DNA"/>
</dbReference>
<feature type="transmembrane region" description="Helical" evidence="1">
    <location>
        <begin position="148"/>
        <end position="168"/>
    </location>
</feature>
<protein>
    <recommendedName>
        <fullName evidence="4">Ferric oxidoreductase domain-containing protein</fullName>
    </recommendedName>
</protein>
<evidence type="ECO:0000256" key="1">
    <source>
        <dbReference type="SAM" id="Phobius"/>
    </source>
</evidence>
<evidence type="ECO:0000313" key="3">
    <source>
        <dbReference type="Proteomes" id="UP000445000"/>
    </source>
</evidence>
<organism evidence="2 3">
    <name type="scientific">Steroidobacter agaridevorans</name>
    <dbReference type="NCBI Taxonomy" id="2695856"/>
    <lineage>
        <taxon>Bacteria</taxon>
        <taxon>Pseudomonadati</taxon>
        <taxon>Pseudomonadota</taxon>
        <taxon>Gammaproteobacteria</taxon>
        <taxon>Steroidobacterales</taxon>
        <taxon>Steroidobacteraceae</taxon>
        <taxon>Steroidobacter</taxon>
    </lineage>
</organism>
<proteinExistence type="predicted"/>
<evidence type="ECO:0000313" key="2">
    <source>
        <dbReference type="EMBL" id="GFE78066.1"/>
    </source>
</evidence>
<evidence type="ECO:0008006" key="4">
    <source>
        <dbReference type="Google" id="ProtNLM"/>
    </source>
</evidence>
<feature type="transmembrane region" description="Helical" evidence="1">
    <location>
        <begin position="82"/>
        <end position="104"/>
    </location>
</feature>
<keyword evidence="3" id="KW-1185">Reference proteome</keyword>
<comment type="caution">
    <text evidence="2">The sequence shown here is derived from an EMBL/GenBank/DDBJ whole genome shotgun (WGS) entry which is preliminary data.</text>
</comment>
<sequence>MDKRSKDAWEGWSIVGAVAIALTLVVTMEAMMAGGPVEGVRGIIRATARSSFALFSLAFTASAACYFWPNAWTRWQLRNRRYLGVSFALSHFVHLLALFALGRIAPAELAAGTNAITWIFGGLAYVFIGLMTATSFDSTARLISPRAWSLLHTVGSYYIWLIFANSYLARAVSIPAYIPAGALVIFTLGLRIAARVSRSRARLSPASLRPNR</sequence>
<keyword evidence="1" id="KW-0812">Transmembrane</keyword>
<keyword evidence="1" id="KW-1133">Transmembrane helix</keyword>
<keyword evidence="1" id="KW-0472">Membrane</keyword>